<dbReference type="EMBL" id="GL379910">
    <property type="protein sequence ID" value="EGT34122.1"/>
    <property type="molecule type" value="Genomic_DNA"/>
</dbReference>
<dbReference type="InterPro" id="IPR008139">
    <property type="entry name" value="SaposinB_dom"/>
</dbReference>
<organism evidence="5">
    <name type="scientific">Caenorhabditis brenneri</name>
    <name type="common">Nematode worm</name>
    <dbReference type="NCBI Taxonomy" id="135651"/>
    <lineage>
        <taxon>Eukaryota</taxon>
        <taxon>Metazoa</taxon>
        <taxon>Ecdysozoa</taxon>
        <taxon>Nematoda</taxon>
        <taxon>Chromadorea</taxon>
        <taxon>Rhabditida</taxon>
        <taxon>Rhabditina</taxon>
        <taxon>Rhabditomorpha</taxon>
        <taxon>Rhabditoidea</taxon>
        <taxon>Rhabditidae</taxon>
        <taxon>Peloderinae</taxon>
        <taxon>Caenorhabditis</taxon>
    </lineage>
</organism>
<feature type="domain" description="Saposin B-type" evidence="3">
    <location>
        <begin position="26"/>
        <end position="104"/>
    </location>
</feature>
<evidence type="ECO:0000313" key="5">
    <source>
        <dbReference type="Proteomes" id="UP000008068"/>
    </source>
</evidence>
<dbReference type="InterPro" id="IPR011001">
    <property type="entry name" value="Saposin-like"/>
</dbReference>
<reference evidence="5" key="1">
    <citation type="submission" date="2011-07" db="EMBL/GenBank/DDBJ databases">
        <authorList>
            <consortium name="Caenorhabditis brenneri Sequencing and Analysis Consortium"/>
            <person name="Wilson R.K."/>
        </authorList>
    </citation>
    <scope>NUCLEOTIDE SEQUENCE [LARGE SCALE GENOMIC DNA]</scope>
    <source>
        <strain evidence="5">PB2801</strain>
    </source>
</reference>
<dbReference type="Gene3D" id="1.10.225.10">
    <property type="entry name" value="Saposin-like"/>
    <property type="match status" value="1"/>
</dbReference>
<feature type="signal peptide" evidence="2">
    <location>
        <begin position="1"/>
        <end position="17"/>
    </location>
</feature>
<dbReference type="AlphaFoldDB" id="G0NMI1"/>
<dbReference type="OrthoDB" id="5777298at2759"/>
<evidence type="ECO:0000313" key="4">
    <source>
        <dbReference type="EMBL" id="EGT34122.1"/>
    </source>
</evidence>
<dbReference type="HOGENOM" id="CLU_2252431_0_0_1"/>
<evidence type="ECO:0000256" key="1">
    <source>
        <dbReference type="ARBA" id="ARBA00023157"/>
    </source>
</evidence>
<keyword evidence="1" id="KW-1015">Disulfide bond</keyword>
<dbReference type="PROSITE" id="PS50015">
    <property type="entry name" value="SAP_B"/>
    <property type="match status" value="1"/>
</dbReference>
<feature type="chain" id="PRO_5003405110" description="Saposin B-type domain-containing protein" evidence="2">
    <location>
        <begin position="18"/>
        <end position="104"/>
    </location>
</feature>
<keyword evidence="2" id="KW-0732">Signal</keyword>
<sequence>MLRTTLALLLVASTVSTFILPQSQSSSLTCLTCIATVKGVEPLALAEGDAVAEHEVKQLCLKEAPTPAAEKTCEDLGDEAVEVMISLIKKGVPPKTICQQLKKC</sequence>
<keyword evidence="5" id="KW-1185">Reference proteome</keyword>
<dbReference type="SMART" id="SM00741">
    <property type="entry name" value="SapB"/>
    <property type="match status" value="1"/>
</dbReference>
<gene>
    <name evidence="4" type="ORF">CAEBREN_23974</name>
</gene>
<proteinExistence type="predicted"/>
<dbReference type="InParanoid" id="G0NMI1"/>
<dbReference type="Proteomes" id="UP000008068">
    <property type="component" value="Unassembled WGS sequence"/>
</dbReference>
<evidence type="ECO:0000259" key="3">
    <source>
        <dbReference type="PROSITE" id="PS50015"/>
    </source>
</evidence>
<dbReference type="SUPFAM" id="SSF47862">
    <property type="entry name" value="Saposin"/>
    <property type="match status" value="1"/>
</dbReference>
<dbReference type="eggNOG" id="ENOG502TI6X">
    <property type="taxonomic scope" value="Eukaryota"/>
</dbReference>
<protein>
    <recommendedName>
        <fullName evidence="3">Saposin B-type domain-containing protein</fullName>
    </recommendedName>
</protein>
<dbReference type="STRING" id="135651.G0NMI1"/>
<evidence type="ECO:0000256" key="2">
    <source>
        <dbReference type="SAM" id="SignalP"/>
    </source>
</evidence>
<name>G0NMI1_CAEBE</name>
<accession>G0NMI1</accession>